<keyword evidence="3" id="KW-1185">Reference proteome</keyword>
<comment type="caution">
    <text evidence="2">The sequence shown here is derived from an EMBL/GenBank/DDBJ whole genome shotgun (WGS) entry which is preliminary data.</text>
</comment>
<dbReference type="Proteomes" id="UP000324222">
    <property type="component" value="Unassembled WGS sequence"/>
</dbReference>
<reference evidence="2 3" key="1">
    <citation type="submission" date="2019-05" db="EMBL/GenBank/DDBJ databases">
        <title>Another draft genome of Portunus trituberculatus and its Hox gene families provides insights of decapod evolution.</title>
        <authorList>
            <person name="Jeong J.-H."/>
            <person name="Song I."/>
            <person name="Kim S."/>
            <person name="Choi T."/>
            <person name="Kim D."/>
            <person name="Ryu S."/>
            <person name="Kim W."/>
        </authorList>
    </citation>
    <scope>NUCLEOTIDE SEQUENCE [LARGE SCALE GENOMIC DNA]</scope>
    <source>
        <tissue evidence="2">Muscle</tissue>
    </source>
</reference>
<organism evidence="2 3">
    <name type="scientific">Portunus trituberculatus</name>
    <name type="common">Swimming crab</name>
    <name type="synonym">Neptunus trituberculatus</name>
    <dbReference type="NCBI Taxonomy" id="210409"/>
    <lineage>
        <taxon>Eukaryota</taxon>
        <taxon>Metazoa</taxon>
        <taxon>Ecdysozoa</taxon>
        <taxon>Arthropoda</taxon>
        <taxon>Crustacea</taxon>
        <taxon>Multicrustacea</taxon>
        <taxon>Malacostraca</taxon>
        <taxon>Eumalacostraca</taxon>
        <taxon>Eucarida</taxon>
        <taxon>Decapoda</taxon>
        <taxon>Pleocyemata</taxon>
        <taxon>Brachyura</taxon>
        <taxon>Eubrachyura</taxon>
        <taxon>Portunoidea</taxon>
        <taxon>Portunidae</taxon>
        <taxon>Portuninae</taxon>
        <taxon>Portunus</taxon>
    </lineage>
</organism>
<dbReference type="AlphaFoldDB" id="A0A5B7I250"/>
<protein>
    <submittedName>
        <fullName evidence="2">Uncharacterized protein</fullName>
    </submittedName>
</protein>
<proteinExistence type="predicted"/>
<feature type="compositionally biased region" description="Polar residues" evidence="1">
    <location>
        <begin position="8"/>
        <end position="18"/>
    </location>
</feature>
<dbReference type="EMBL" id="VSRR010041308">
    <property type="protein sequence ID" value="MPC75517.1"/>
    <property type="molecule type" value="Genomic_DNA"/>
</dbReference>
<accession>A0A5B7I250</accession>
<name>A0A5B7I250_PORTR</name>
<evidence type="ECO:0000313" key="3">
    <source>
        <dbReference type="Proteomes" id="UP000324222"/>
    </source>
</evidence>
<sequence>MAAPVVTSPRNPNVSGALNQEGRGATTVRRQVGIYTGDAAWSRPLPVGSPLSAHLVPAQQQQQPSSLPRLLHLQTHTFTSKPVGVVSRRAVGRQAVSIGSVEAWQADTRDATVNV</sequence>
<feature type="region of interest" description="Disordered" evidence="1">
    <location>
        <begin position="1"/>
        <end position="22"/>
    </location>
</feature>
<evidence type="ECO:0000313" key="2">
    <source>
        <dbReference type="EMBL" id="MPC75517.1"/>
    </source>
</evidence>
<gene>
    <name evidence="2" type="ORF">E2C01_069907</name>
</gene>
<evidence type="ECO:0000256" key="1">
    <source>
        <dbReference type="SAM" id="MobiDB-lite"/>
    </source>
</evidence>